<proteinExistence type="predicted"/>
<dbReference type="Proteomes" id="UP000641025">
    <property type="component" value="Unassembled WGS sequence"/>
</dbReference>
<keyword evidence="1" id="KW-0812">Transmembrane</keyword>
<organism evidence="2 3">
    <name type="scientific">Geomonas propionica</name>
    <dbReference type="NCBI Taxonomy" id="2798582"/>
    <lineage>
        <taxon>Bacteria</taxon>
        <taxon>Pseudomonadati</taxon>
        <taxon>Thermodesulfobacteriota</taxon>
        <taxon>Desulfuromonadia</taxon>
        <taxon>Geobacterales</taxon>
        <taxon>Geobacteraceae</taxon>
        <taxon>Geomonas</taxon>
    </lineage>
</organism>
<evidence type="ECO:0000313" key="2">
    <source>
        <dbReference type="EMBL" id="MBJ6801505.1"/>
    </source>
</evidence>
<keyword evidence="1" id="KW-0472">Membrane</keyword>
<evidence type="ECO:0000313" key="3">
    <source>
        <dbReference type="Proteomes" id="UP000641025"/>
    </source>
</evidence>
<keyword evidence="1" id="KW-1133">Transmembrane helix</keyword>
<dbReference type="RefSeq" id="WP_199396004.1">
    <property type="nucleotide sequence ID" value="NZ_JAEMHK010000012.1"/>
</dbReference>
<evidence type="ECO:0000256" key="1">
    <source>
        <dbReference type="SAM" id="Phobius"/>
    </source>
</evidence>
<feature type="transmembrane region" description="Helical" evidence="1">
    <location>
        <begin position="47"/>
        <end position="77"/>
    </location>
</feature>
<sequence>MEGLTVLLYVLVFPLTLFKNTMAVRCFIGTRPSWYYGSNQAVYELMVYGLSLASLGLIWYTFAAVNAIVCGLGLFTFSRLTFKSSYKKALLSTSSRYYNMMVSDEGYMGKSREEVQREAIKLAADSIRRSVMGQP</sequence>
<keyword evidence="3" id="KW-1185">Reference proteome</keyword>
<accession>A0ABS0YU73</accession>
<name>A0ABS0YU73_9BACT</name>
<reference evidence="2 3" key="1">
    <citation type="submission" date="2020-12" db="EMBL/GenBank/DDBJ databases">
        <title>Geomonas sp. Red259, isolated from paddy soil.</title>
        <authorList>
            <person name="Xu Z."/>
            <person name="Zhang Z."/>
            <person name="Masuda Y."/>
            <person name="Itoh H."/>
            <person name="Senoo K."/>
        </authorList>
    </citation>
    <scope>NUCLEOTIDE SEQUENCE [LARGE SCALE GENOMIC DNA]</scope>
    <source>
        <strain evidence="2 3">Red259</strain>
    </source>
</reference>
<gene>
    <name evidence="2" type="ORF">JFN90_15345</name>
</gene>
<dbReference type="EMBL" id="JAEMHK010000012">
    <property type="protein sequence ID" value="MBJ6801505.1"/>
    <property type="molecule type" value="Genomic_DNA"/>
</dbReference>
<protein>
    <submittedName>
        <fullName evidence="2">Uncharacterized protein</fullName>
    </submittedName>
</protein>
<comment type="caution">
    <text evidence="2">The sequence shown here is derived from an EMBL/GenBank/DDBJ whole genome shotgun (WGS) entry which is preliminary data.</text>
</comment>